<feature type="compositionally biased region" description="Basic and acidic residues" evidence="1">
    <location>
        <begin position="14"/>
        <end position="33"/>
    </location>
</feature>
<feature type="compositionally biased region" description="Basic residues" evidence="1">
    <location>
        <begin position="1"/>
        <end position="13"/>
    </location>
</feature>
<evidence type="ECO:0000256" key="1">
    <source>
        <dbReference type="SAM" id="MobiDB-lite"/>
    </source>
</evidence>
<protein>
    <submittedName>
        <fullName evidence="2">Uncharacterized protein</fullName>
    </submittedName>
</protein>
<accession>A0A4R3RB08</accession>
<dbReference type="Proteomes" id="UP000295547">
    <property type="component" value="Unassembled WGS sequence"/>
</dbReference>
<evidence type="ECO:0000313" key="2">
    <source>
        <dbReference type="EMBL" id="TCU30452.1"/>
    </source>
</evidence>
<name>A0A4R3RB08_9HYPH</name>
<dbReference type="AlphaFoldDB" id="A0A4R3RB08"/>
<keyword evidence="3" id="KW-1185">Reference proteome</keyword>
<gene>
    <name evidence="2" type="ORF">EV130_10123</name>
</gene>
<organism evidence="2 3">
    <name type="scientific">Rhizobium azibense</name>
    <dbReference type="NCBI Taxonomy" id="1136135"/>
    <lineage>
        <taxon>Bacteria</taxon>
        <taxon>Pseudomonadati</taxon>
        <taxon>Pseudomonadota</taxon>
        <taxon>Alphaproteobacteria</taxon>
        <taxon>Hyphomicrobiales</taxon>
        <taxon>Rhizobiaceae</taxon>
        <taxon>Rhizobium/Agrobacterium group</taxon>
        <taxon>Rhizobium</taxon>
    </lineage>
</organism>
<evidence type="ECO:0000313" key="3">
    <source>
        <dbReference type="Proteomes" id="UP000295547"/>
    </source>
</evidence>
<comment type="caution">
    <text evidence="2">The sequence shown here is derived from an EMBL/GenBank/DDBJ whole genome shotgun (WGS) entry which is preliminary data.</text>
</comment>
<reference evidence="2 3" key="1">
    <citation type="submission" date="2019-03" db="EMBL/GenBank/DDBJ databases">
        <title>Genomic Encyclopedia of Type Strains, Phase IV (KMG-V): Genome sequencing to study the core and pangenomes of soil and plant-associated prokaryotes.</title>
        <authorList>
            <person name="Whitman W."/>
        </authorList>
    </citation>
    <scope>NUCLEOTIDE SEQUENCE [LARGE SCALE GENOMIC DNA]</scope>
    <source>
        <strain evidence="2 3">Gr42</strain>
    </source>
</reference>
<feature type="region of interest" description="Disordered" evidence="1">
    <location>
        <begin position="1"/>
        <end position="51"/>
    </location>
</feature>
<dbReference type="EMBL" id="SMBJ01000001">
    <property type="protein sequence ID" value="TCU30452.1"/>
    <property type="molecule type" value="Genomic_DNA"/>
</dbReference>
<sequence length="51" mass="5573">MRSKAGQRKRKLVRTKDRAGSDGLVERGSEYTHHRGVGTAHHATESSLSLG</sequence>
<proteinExistence type="predicted"/>